<protein>
    <submittedName>
        <fullName evidence="2">Uncharacterized protein</fullName>
    </submittedName>
</protein>
<name>A0A1R3TXI7_9HYPH</name>
<evidence type="ECO:0000256" key="1">
    <source>
        <dbReference type="SAM" id="MobiDB-lite"/>
    </source>
</evidence>
<accession>A0A1R3TXI7</accession>
<reference evidence="3" key="1">
    <citation type="submission" date="2016-10" db="EMBL/GenBank/DDBJ databases">
        <authorList>
            <person name="Wibberg D."/>
        </authorList>
    </citation>
    <scope>NUCLEOTIDE SEQUENCE [LARGE SCALE GENOMIC DNA]</scope>
</reference>
<dbReference type="RefSeq" id="WP_269085571.1">
    <property type="nucleotide sequence ID" value="NZ_FMUE01000010.1"/>
</dbReference>
<dbReference type="EMBL" id="FMUE01000010">
    <property type="protein sequence ID" value="SCX31553.1"/>
    <property type="molecule type" value="Genomic_DNA"/>
</dbReference>
<feature type="compositionally biased region" description="Basic and acidic residues" evidence="1">
    <location>
        <begin position="31"/>
        <end position="42"/>
    </location>
</feature>
<feature type="region of interest" description="Disordered" evidence="1">
    <location>
        <begin position="1"/>
        <end position="42"/>
    </location>
</feature>
<sequence>MAKPALPMTSKPGKSSTSAFVSGPPISADDAQAHDRDVGIHR</sequence>
<organism evidence="2 3">
    <name type="scientific">Agrobacterium rosae</name>
    <dbReference type="NCBI Taxonomy" id="1972867"/>
    <lineage>
        <taxon>Bacteria</taxon>
        <taxon>Pseudomonadati</taxon>
        <taxon>Pseudomonadota</taxon>
        <taxon>Alphaproteobacteria</taxon>
        <taxon>Hyphomicrobiales</taxon>
        <taxon>Rhizobiaceae</taxon>
        <taxon>Rhizobium/Agrobacterium group</taxon>
        <taxon>Agrobacterium</taxon>
    </lineage>
</organism>
<gene>
    <name evidence="2" type="ORF">DSM25559_3742</name>
</gene>
<dbReference type="Proteomes" id="UP000187891">
    <property type="component" value="Unassembled WGS sequence"/>
</dbReference>
<dbReference type="AlphaFoldDB" id="A0A1R3TXI7"/>
<proteinExistence type="predicted"/>
<evidence type="ECO:0000313" key="2">
    <source>
        <dbReference type="EMBL" id="SCX31553.1"/>
    </source>
</evidence>
<evidence type="ECO:0000313" key="3">
    <source>
        <dbReference type="Proteomes" id="UP000187891"/>
    </source>
</evidence>